<reference evidence="1" key="1">
    <citation type="journal article" date="2015" name="Nature">
        <title>Complex archaea that bridge the gap between prokaryotes and eukaryotes.</title>
        <authorList>
            <person name="Spang A."/>
            <person name="Saw J.H."/>
            <person name="Jorgensen S.L."/>
            <person name="Zaremba-Niedzwiedzka K."/>
            <person name="Martijn J."/>
            <person name="Lind A.E."/>
            <person name="van Eijk R."/>
            <person name="Schleper C."/>
            <person name="Guy L."/>
            <person name="Ettema T.J."/>
        </authorList>
    </citation>
    <scope>NUCLEOTIDE SEQUENCE</scope>
</reference>
<feature type="non-terminal residue" evidence="1">
    <location>
        <position position="1"/>
    </location>
</feature>
<protein>
    <submittedName>
        <fullName evidence="1">Uncharacterized protein</fullName>
    </submittedName>
</protein>
<sequence length="102" mass="11399">HDEFALSDDLIAAQWEYVRAGNRNVYLQHGDASDVIGEVVDIVAWPFEVETEFTYKGEVKKETIPANSVWMGVVWSEEIWPSVKDGSIGGLSMGGWARRLKG</sequence>
<dbReference type="EMBL" id="LAZR01038798">
    <property type="protein sequence ID" value="KKL18624.1"/>
    <property type="molecule type" value="Genomic_DNA"/>
</dbReference>
<gene>
    <name evidence="1" type="ORF">LCGC14_2473680</name>
</gene>
<comment type="caution">
    <text evidence="1">The sequence shown here is derived from an EMBL/GenBank/DDBJ whole genome shotgun (WGS) entry which is preliminary data.</text>
</comment>
<accession>A0A0F9B9I7</accession>
<proteinExistence type="predicted"/>
<organism evidence="1">
    <name type="scientific">marine sediment metagenome</name>
    <dbReference type="NCBI Taxonomy" id="412755"/>
    <lineage>
        <taxon>unclassified sequences</taxon>
        <taxon>metagenomes</taxon>
        <taxon>ecological metagenomes</taxon>
    </lineage>
</organism>
<name>A0A0F9B9I7_9ZZZZ</name>
<evidence type="ECO:0000313" key="1">
    <source>
        <dbReference type="EMBL" id="KKL18624.1"/>
    </source>
</evidence>
<dbReference type="AlphaFoldDB" id="A0A0F9B9I7"/>